<sequence>MSQHYEESDTYSTADYSMDSRTASPGFDSTSVASTDVPDISLDMDGVNQMVSTMKHTLASLGVTYDSLGESKARATLLGPALDQWHRLQKRSREIERLDRAQEEEINQLNVLIRNTLLQSIMDHIAGHVNKHVERIMETEVPLLVKQELAAALPESLLNDVHEHKKELQQVQRALYNSEARLANSLIRSHNIYDALQPLKKKDGSISPHFPPDVPALLAVDDATAKNLLAEYDLPSKEETRERSLTKFLAFCGVHYQSLPTAELLTYGSDASP</sequence>
<evidence type="ECO:0000313" key="2">
    <source>
        <dbReference type="EMBL" id="KDQ20206.1"/>
    </source>
</evidence>
<reference evidence="3" key="1">
    <citation type="journal article" date="2014" name="Proc. Natl. Acad. Sci. U.S.A.">
        <title>Extensive sampling of basidiomycete genomes demonstrates inadequacy of the white-rot/brown-rot paradigm for wood decay fungi.</title>
        <authorList>
            <person name="Riley R."/>
            <person name="Salamov A.A."/>
            <person name="Brown D.W."/>
            <person name="Nagy L.G."/>
            <person name="Floudas D."/>
            <person name="Held B.W."/>
            <person name="Levasseur A."/>
            <person name="Lombard V."/>
            <person name="Morin E."/>
            <person name="Otillar R."/>
            <person name="Lindquist E.A."/>
            <person name="Sun H."/>
            <person name="LaButti K.M."/>
            <person name="Schmutz J."/>
            <person name="Jabbour D."/>
            <person name="Luo H."/>
            <person name="Baker S.E."/>
            <person name="Pisabarro A.G."/>
            <person name="Walton J.D."/>
            <person name="Blanchette R.A."/>
            <person name="Henrissat B."/>
            <person name="Martin F."/>
            <person name="Cullen D."/>
            <person name="Hibbett D.S."/>
            <person name="Grigoriev I.V."/>
        </authorList>
    </citation>
    <scope>NUCLEOTIDE SEQUENCE [LARGE SCALE GENOMIC DNA]</scope>
    <source>
        <strain evidence="3">FD-172 SS1</strain>
    </source>
</reference>
<gene>
    <name evidence="2" type="ORF">BOTBODRAFT_27619</name>
</gene>
<evidence type="ECO:0000313" key="3">
    <source>
        <dbReference type="Proteomes" id="UP000027195"/>
    </source>
</evidence>
<evidence type="ECO:0000256" key="1">
    <source>
        <dbReference type="SAM" id="Coils"/>
    </source>
</evidence>
<dbReference type="HOGENOM" id="CLU_050078_0_1_1"/>
<feature type="coiled-coil region" evidence="1">
    <location>
        <begin position="88"/>
        <end position="115"/>
    </location>
</feature>
<name>A0A067N8U8_BOTB1</name>
<dbReference type="InParanoid" id="A0A067N8U8"/>
<organism evidence="2 3">
    <name type="scientific">Botryobasidium botryosum (strain FD-172 SS1)</name>
    <dbReference type="NCBI Taxonomy" id="930990"/>
    <lineage>
        <taxon>Eukaryota</taxon>
        <taxon>Fungi</taxon>
        <taxon>Dikarya</taxon>
        <taxon>Basidiomycota</taxon>
        <taxon>Agaricomycotina</taxon>
        <taxon>Agaricomycetes</taxon>
        <taxon>Cantharellales</taxon>
        <taxon>Botryobasidiaceae</taxon>
        <taxon>Botryobasidium</taxon>
    </lineage>
</organism>
<dbReference type="AlphaFoldDB" id="A0A067N8U8"/>
<keyword evidence="1" id="KW-0175">Coiled coil</keyword>
<keyword evidence="3" id="KW-1185">Reference proteome</keyword>
<dbReference type="EMBL" id="KL198018">
    <property type="protein sequence ID" value="KDQ20206.1"/>
    <property type="molecule type" value="Genomic_DNA"/>
</dbReference>
<dbReference type="OrthoDB" id="3235759at2759"/>
<protein>
    <submittedName>
        <fullName evidence="2">Uncharacterized protein</fullName>
    </submittedName>
</protein>
<proteinExistence type="predicted"/>
<accession>A0A067N8U8</accession>
<dbReference type="Proteomes" id="UP000027195">
    <property type="component" value="Unassembled WGS sequence"/>
</dbReference>